<proteinExistence type="predicted"/>
<dbReference type="Proteomes" id="UP000735541">
    <property type="component" value="Unassembled WGS sequence"/>
</dbReference>
<accession>A0ABS6TKZ6</accession>
<keyword evidence="3" id="KW-1185">Reference proteome</keyword>
<evidence type="ECO:0000313" key="2">
    <source>
        <dbReference type="EMBL" id="MBV7668789.1"/>
    </source>
</evidence>
<dbReference type="SMART" id="SM00530">
    <property type="entry name" value="HTH_XRE"/>
    <property type="match status" value="1"/>
</dbReference>
<dbReference type="InterPro" id="IPR043917">
    <property type="entry name" value="DUF5753"/>
</dbReference>
<dbReference type="SUPFAM" id="SSF47413">
    <property type="entry name" value="lambda repressor-like DNA-binding domains"/>
    <property type="match status" value="1"/>
</dbReference>
<dbReference type="InterPro" id="IPR001387">
    <property type="entry name" value="Cro/C1-type_HTH"/>
</dbReference>
<reference evidence="2 3" key="1">
    <citation type="submission" date="2021-07" db="EMBL/GenBank/DDBJ databases">
        <title>Sequencing Streptomyces halstedii LGO-A4 genome an citrus endophytic actinomycete.</title>
        <authorList>
            <person name="Samborskyy M."/>
            <person name="Scott N."/>
            <person name="Deglau R."/>
            <person name="Dickens S."/>
            <person name="Oliveira L.G."/>
        </authorList>
    </citation>
    <scope>NUCLEOTIDE SEQUENCE [LARGE SCALE GENOMIC DNA]</scope>
    <source>
        <strain evidence="2 3">LGO-A4</strain>
    </source>
</reference>
<dbReference type="CDD" id="cd00093">
    <property type="entry name" value="HTH_XRE"/>
    <property type="match status" value="1"/>
</dbReference>
<gene>
    <name evidence="2" type="ORF">STHAL_04660</name>
</gene>
<organism evidence="2 3">
    <name type="scientific">Streptomyces halstedii</name>
    <dbReference type="NCBI Taxonomy" id="1944"/>
    <lineage>
        <taxon>Bacteria</taxon>
        <taxon>Bacillati</taxon>
        <taxon>Actinomycetota</taxon>
        <taxon>Actinomycetes</taxon>
        <taxon>Kitasatosporales</taxon>
        <taxon>Streptomycetaceae</taxon>
        <taxon>Streptomyces</taxon>
    </lineage>
</organism>
<dbReference type="EMBL" id="JAHUVW010000001">
    <property type="protein sequence ID" value="MBV7668789.1"/>
    <property type="molecule type" value="Genomic_DNA"/>
</dbReference>
<dbReference type="Pfam" id="PF19054">
    <property type="entry name" value="DUF5753"/>
    <property type="match status" value="1"/>
</dbReference>
<evidence type="ECO:0000313" key="3">
    <source>
        <dbReference type="Proteomes" id="UP000735541"/>
    </source>
</evidence>
<feature type="domain" description="HTH cro/C1-type" evidence="1">
    <location>
        <begin position="27"/>
        <end position="81"/>
    </location>
</feature>
<evidence type="ECO:0000259" key="1">
    <source>
        <dbReference type="PROSITE" id="PS50943"/>
    </source>
</evidence>
<sequence>MKTGMAVPAPKKLDPTQSLTALYGSMLRKFRTKAGWTQRELGDRIPIAHSRIAQFELGNETPVPDVAQALDRLLKADGDLLDLWQHVVRTPIPDWARRYVNLEPQASKIRKYQAQTVPGLLQTEGYARALLGGSRPSVGTALERLVTARLARQTILGAEGAPVLWAILDEAVLWRPLGTSGDMREQLEHLIAASDLNSVVLQVLELDQGEHPLLGGSTTVLSFFSQPDMAYVESAYSGELVEHPGTVAEFALALDHLQALALSPQASVDLIRSIIEEKYCDSRLPSRARRRRLAQVQLQQRAGRRLRRGR</sequence>
<dbReference type="Gene3D" id="1.10.260.40">
    <property type="entry name" value="lambda repressor-like DNA-binding domains"/>
    <property type="match status" value="1"/>
</dbReference>
<comment type="caution">
    <text evidence="2">The sequence shown here is derived from an EMBL/GenBank/DDBJ whole genome shotgun (WGS) entry which is preliminary data.</text>
</comment>
<protein>
    <submittedName>
        <fullName evidence="2">Helix-turn-helix transcriptional regulator</fullName>
    </submittedName>
</protein>
<dbReference type="Pfam" id="PF13560">
    <property type="entry name" value="HTH_31"/>
    <property type="match status" value="1"/>
</dbReference>
<dbReference type="PROSITE" id="PS50943">
    <property type="entry name" value="HTH_CROC1"/>
    <property type="match status" value="1"/>
</dbReference>
<dbReference type="InterPro" id="IPR010982">
    <property type="entry name" value="Lambda_DNA-bd_dom_sf"/>
</dbReference>
<name>A0ABS6TKZ6_STRHA</name>